<comment type="caution">
    <text evidence="3">The sequence shown here is derived from an EMBL/GenBank/DDBJ whole genome shotgun (WGS) entry which is preliminary data.</text>
</comment>
<accession>A0AB34IT09</accession>
<dbReference type="SUPFAM" id="SSF56317">
    <property type="entry name" value="Carbon-nitrogen hydrolase"/>
    <property type="match status" value="1"/>
</dbReference>
<evidence type="ECO:0000256" key="1">
    <source>
        <dbReference type="ARBA" id="ARBA00022801"/>
    </source>
</evidence>
<evidence type="ECO:0000313" key="4">
    <source>
        <dbReference type="Proteomes" id="UP001515480"/>
    </source>
</evidence>
<keyword evidence="4" id="KW-1185">Reference proteome</keyword>
<dbReference type="AlphaFoldDB" id="A0AB34IT09"/>
<dbReference type="InterPro" id="IPR036526">
    <property type="entry name" value="C-N_Hydrolase_sf"/>
</dbReference>
<dbReference type="GO" id="GO:0016811">
    <property type="term" value="F:hydrolase activity, acting on carbon-nitrogen (but not peptide) bonds, in linear amides"/>
    <property type="evidence" value="ECO:0007669"/>
    <property type="project" value="UniProtKB-ARBA"/>
</dbReference>
<evidence type="ECO:0000313" key="3">
    <source>
        <dbReference type="EMBL" id="KAL1504889.1"/>
    </source>
</evidence>
<dbReference type="Proteomes" id="UP001515480">
    <property type="component" value="Unassembled WGS sequence"/>
</dbReference>
<gene>
    <name evidence="3" type="ORF">AB1Y20_008659</name>
</gene>
<dbReference type="PANTHER" id="PTHR43674">
    <property type="entry name" value="NITRILASE C965.09-RELATED"/>
    <property type="match status" value="1"/>
</dbReference>
<proteinExistence type="predicted"/>
<keyword evidence="1" id="KW-0378">Hydrolase</keyword>
<dbReference type="Pfam" id="PF00795">
    <property type="entry name" value="CN_hydrolase"/>
    <property type="match status" value="1"/>
</dbReference>
<organism evidence="3 4">
    <name type="scientific">Prymnesium parvum</name>
    <name type="common">Toxic golden alga</name>
    <dbReference type="NCBI Taxonomy" id="97485"/>
    <lineage>
        <taxon>Eukaryota</taxon>
        <taxon>Haptista</taxon>
        <taxon>Haptophyta</taxon>
        <taxon>Prymnesiophyceae</taxon>
        <taxon>Prymnesiales</taxon>
        <taxon>Prymnesiaceae</taxon>
        <taxon>Prymnesium</taxon>
    </lineage>
</organism>
<dbReference type="CDD" id="cd07197">
    <property type="entry name" value="nitrilase"/>
    <property type="match status" value="1"/>
</dbReference>
<dbReference type="PROSITE" id="PS50263">
    <property type="entry name" value="CN_HYDROLASE"/>
    <property type="match status" value="1"/>
</dbReference>
<dbReference type="Gene3D" id="3.60.110.10">
    <property type="entry name" value="Carbon-nitrogen hydrolase"/>
    <property type="match status" value="1"/>
</dbReference>
<sequence length="284" mass="30592">MFAVLITSALPPPGPPPLRVATLSSHDPTAWSNDACKVTARGRATCNLRVYAAAAAAAAKERAELLVVPEAYALTVSASDDDVFDTWISDVGSTPYLHGSNATSLQQVTISRLAKENGLAIASNIFVARDGKNYITQVIFSSDGSVIGYYDKHHLFVTELLHFHAGPFQPTVVDLHGRRLGLIICWEGFYPYVTFDWSQMEQLKREGSETFVWSIGGTSKFHVRTPDKAVGSHYAKTYNVSVVVSDVEKDGQILSSDGNGVPSVVVPLSIPTYTASATISVATI</sequence>
<dbReference type="EMBL" id="JBGBPQ010000019">
    <property type="protein sequence ID" value="KAL1504889.1"/>
    <property type="molecule type" value="Genomic_DNA"/>
</dbReference>
<protein>
    <recommendedName>
        <fullName evidence="2">CN hydrolase domain-containing protein</fullName>
    </recommendedName>
</protein>
<dbReference type="InterPro" id="IPR003010">
    <property type="entry name" value="C-N_Hydrolase"/>
</dbReference>
<evidence type="ECO:0000259" key="2">
    <source>
        <dbReference type="PROSITE" id="PS50263"/>
    </source>
</evidence>
<reference evidence="3 4" key="1">
    <citation type="journal article" date="2024" name="Science">
        <title>Giant polyketide synthase enzymes in the biosynthesis of giant marine polyether toxins.</title>
        <authorList>
            <person name="Fallon T.R."/>
            <person name="Shende V.V."/>
            <person name="Wierzbicki I.H."/>
            <person name="Pendleton A.L."/>
            <person name="Watervoot N.F."/>
            <person name="Auber R.P."/>
            <person name="Gonzalez D.J."/>
            <person name="Wisecaver J.H."/>
            <person name="Moore B.S."/>
        </authorList>
    </citation>
    <scope>NUCLEOTIDE SEQUENCE [LARGE SCALE GENOMIC DNA]</scope>
    <source>
        <strain evidence="3 4">12B1</strain>
    </source>
</reference>
<feature type="domain" description="CN hydrolase" evidence="2">
    <location>
        <begin position="18"/>
        <end position="284"/>
    </location>
</feature>
<dbReference type="InterPro" id="IPR050345">
    <property type="entry name" value="Aliph_Amidase/BUP"/>
</dbReference>
<dbReference type="PANTHER" id="PTHR43674:SF2">
    <property type="entry name" value="BETA-UREIDOPROPIONASE"/>
    <property type="match status" value="1"/>
</dbReference>
<name>A0AB34IT09_PRYPA</name>